<name>N0B4J8_9HYPH</name>
<dbReference type="Pfam" id="PF01874">
    <property type="entry name" value="CitG"/>
    <property type="match status" value="1"/>
</dbReference>
<accession>N0B4J8</accession>
<dbReference type="RefSeq" id="WP_015597960.1">
    <property type="nucleotide sequence ID" value="NC_021172.1"/>
</dbReference>
<dbReference type="InterPro" id="IPR002736">
    <property type="entry name" value="CitG"/>
</dbReference>
<dbReference type="OrthoDB" id="8525901at2"/>
<dbReference type="KEGG" id="hdt:HYPDE_31268"/>
<organism evidence="1 2">
    <name type="scientific">Hyphomicrobium denitrificans 1NES1</name>
    <dbReference type="NCBI Taxonomy" id="670307"/>
    <lineage>
        <taxon>Bacteria</taxon>
        <taxon>Pseudomonadati</taxon>
        <taxon>Pseudomonadota</taxon>
        <taxon>Alphaproteobacteria</taxon>
        <taxon>Hyphomicrobiales</taxon>
        <taxon>Hyphomicrobiaceae</taxon>
        <taxon>Hyphomicrobium</taxon>
    </lineage>
</organism>
<reference evidence="1 2" key="1">
    <citation type="journal article" date="2013" name="Genome Announc.">
        <title>Genome sequences for three denitrifying bacterial strains isolated from a uranium- and nitrate-contaminated subsurface environment.</title>
        <authorList>
            <person name="Venkatramanan R."/>
            <person name="Prakash O."/>
            <person name="Woyke T."/>
            <person name="Chain P."/>
            <person name="Goodwin L.A."/>
            <person name="Watson D."/>
            <person name="Brooks S."/>
            <person name="Kostka J.E."/>
            <person name="Green S.J."/>
        </authorList>
    </citation>
    <scope>NUCLEOTIDE SEQUENCE [LARGE SCALE GENOMIC DNA]</scope>
    <source>
        <strain evidence="1 2">1NES1</strain>
    </source>
</reference>
<dbReference type="PANTHER" id="PTHR42280">
    <property type="entry name" value="CITG FAMILY PROTEIN"/>
    <property type="match status" value="1"/>
</dbReference>
<dbReference type="HOGENOM" id="CLU_063627_1_0_5"/>
<gene>
    <name evidence="1" type="ORF">HYPDE_31268</name>
</gene>
<dbReference type="eggNOG" id="COG1767">
    <property type="taxonomic scope" value="Bacteria"/>
</dbReference>
<sequence length="287" mass="30521">MTAPLAPDKISAAFLAACRAELDALKPGNVHRHSAGHGMQVAHFERAAEAAAGPIADPSLSVGKRILRATEASVAVTGLNTNLGIVLLCAPIAKAAGEKTSFDIGLRRRLDMILAALDEEDAADTFAAIRIANPAGLGKVEKGDILDKPERMTLIAAMHLAAERDRIANAYVTAYSDIFDFALPVFQDARMVTNDSNLAVTTLHMSLLAEFLDTHIVRKYGEATAIEVRQEARALKAQWSPVASAKSIPSLIEFDAKMKSKGLNPGTTADFVVATLFVAGLIGRKHT</sequence>
<protein>
    <submittedName>
        <fullName evidence="1">Triphosphoribosyl-dephospho-CoA protein</fullName>
    </submittedName>
</protein>
<dbReference type="GO" id="GO:0046917">
    <property type="term" value="F:triphosphoribosyl-dephospho-CoA synthase activity"/>
    <property type="evidence" value="ECO:0007669"/>
    <property type="project" value="InterPro"/>
</dbReference>
<evidence type="ECO:0000313" key="1">
    <source>
        <dbReference type="EMBL" id="AGK57928.1"/>
    </source>
</evidence>
<dbReference type="PANTHER" id="PTHR42280:SF1">
    <property type="entry name" value="CITG FAMILY PROTEIN"/>
    <property type="match status" value="1"/>
</dbReference>
<keyword evidence="2" id="KW-1185">Reference proteome</keyword>
<dbReference type="GO" id="GO:0005524">
    <property type="term" value="F:ATP binding"/>
    <property type="evidence" value="ECO:0007669"/>
    <property type="project" value="InterPro"/>
</dbReference>
<dbReference type="EMBL" id="CP005587">
    <property type="protein sequence ID" value="AGK57928.1"/>
    <property type="molecule type" value="Genomic_DNA"/>
</dbReference>
<dbReference type="Gene3D" id="1.10.4200.10">
    <property type="entry name" value="Triphosphoribosyl-dephospho-CoA protein"/>
    <property type="match status" value="1"/>
</dbReference>
<dbReference type="STRING" id="670307.HYPDE_31268"/>
<dbReference type="Proteomes" id="UP000005952">
    <property type="component" value="Chromosome"/>
</dbReference>
<proteinExistence type="predicted"/>
<dbReference type="AlphaFoldDB" id="N0B4J8"/>
<evidence type="ECO:0000313" key="2">
    <source>
        <dbReference type="Proteomes" id="UP000005952"/>
    </source>
</evidence>